<dbReference type="SUPFAM" id="SSF52540">
    <property type="entry name" value="P-loop containing nucleoside triphosphate hydrolases"/>
    <property type="match status" value="1"/>
</dbReference>
<evidence type="ECO:0000259" key="1">
    <source>
        <dbReference type="Pfam" id="PF13676"/>
    </source>
</evidence>
<dbReference type="InterPro" id="IPR000157">
    <property type="entry name" value="TIR_dom"/>
</dbReference>
<keyword evidence="2" id="KW-0675">Receptor</keyword>
<dbReference type="InterPro" id="IPR035897">
    <property type="entry name" value="Toll_tir_struct_dom_sf"/>
</dbReference>
<proteinExistence type="predicted"/>
<protein>
    <submittedName>
        <fullName evidence="2">Toll/interleukin-1 receptor domain-containing protein</fullName>
    </submittedName>
</protein>
<dbReference type="Gene3D" id="3.40.50.10140">
    <property type="entry name" value="Toll/interleukin-1 receptor homology (TIR) domain"/>
    <property type="match status" value="1"/>
</dbReference>
<reference evidence="2" key="1">
    <citation type="submission" date="2022-11" db="EMBL/GenBank/DDBJ databases">
        <title>Methylomonas rapida sp. nov., Carotenoid-Producing Obligate Methanotrophs with High Growth Characteristics and Biotechnological Potential.</title>
        <authorList>
            <person name="Tikhonova E.N."/>
            <person name="Suleimanov R.Z."/>
            <person name="Miroshnikov K."/>
            <person name="Oshkin I.Y."/>
            <person name="Belova S.E."/>
            <person name="Danilova O.V."/>
            <person name="Ashikhmin A."/>
            <person name="Konopkin A."/>
            <person name="But S.Y."/>
            <person name="Khmelenina V.N."/>
            <person name="Kuznetsov N."/>
            <person name="Pimenov N.V."/>
            <person name="Dedysh S.N."/>
        </authorList>
    </citation>
    <scope>NUCLEOTIDE SEQUENCE</scope>
    <source>
        <strain evidence="2">MP1</strain>
    </source>
</reference>
<sequence length="835" mass="96896">MAQPRLVYLYHPDNQDFCNDLLRYLSILKENNKIKDWSRKEVLAGQTIDKEVEYEIDKSDIVVVLLSVAFISDNDCKHQFLYAKKYFDANKKYLIPIILDACPWQDFYGMNKLKVLPNNNMPISMQAFKDGALSEIYEEIKKVSEEISKCFALRPDFLSEISKTEFHSQASERIDINDIFIFPNVIKQVDLTSEILIETPLQILQGGKVIICGEERSGKSKLCTHLLTSLIKEGRPVLLIDLNNILNKKASSEIFRHCYESQYVGSYDIWSQKDEKIIIFDNLSPHGKCLDHLGEARKIFDKIIITTSLDDYTSFFSDDMRLTDFTSLSIKQFTHAKQEKLIKKWLTVTRTHFDEDTGYSEIDKIENNINSIIIDNKILPRYPFFILTILQSYEAFMPKDLKITAYGHCYYVLILAHIRKSGINNDDDSINFCFNFAQHLAFEIHSLNSAGIAIDQYQYDAFVNKYKEKYIVNKAILNRLVGCNGLIKTCNGFIKFNLAYSYYYFLGQYLAANHKSCNQLIVDLVSKSRFRNNSLTLIFTIHHSQTYDILNEVLTYTICAIDDVIPAKLDKEETDVFDELLKSIPAQLSSNENIEIEREQQRNIRDIIESNASEDSTESELDEDHFLGSIYQCHKNIEILSQLLKNKSGSLEITTIREIIETICDAGLRLAKILLTDRQKLEDIVGFIQRQYKMSDKFDPNKQQSIQLSEIRKNVLFNIFVWVMGNIEKIVSSISKPELKEIIEALAREKNTPAYDIISYFYFLDTLSNFDHSARERLFEIVEKYPVPKSFFINKIISIRTQWYFKTHSAKEPIKQAVYSKLDIGNSRKKFLHPV</sequence>
<gene>
    <name evidence="2" type="ORF">NM686_020215</name>
</gene>
<keyword evidence="3" id="KW-1185">Reference proteome</keyword>
<dbReference type="Gene3D" id="3.40.50.300">
    <property type="entry name" value="P-loop containing nucleotide triphosphate hydrolases"/>
    <property type="match status" value="1"/>
</dbReference>
<dbReference type="Pfam" id="PF13676">
    <property type="entry name" value="TIR_2"/>
    <property type="match status" value="1"/>
</dbReference>
<dbReference type="InterPro" id="IPR027417">
    <property type="entry name" value="P-loop_NTPase"/>
</dbReference>
<dbReference type="Proteomes" id="UP001162780">
    <property type="component" value="Chromosome"/>
</dbReference>
<evidence type="ECO:0000313" key="2">
    <source>
        <dbReference type="EMBL" id="WAR44645.1"/>
    </source>
</evidence>
<name>A0ABY7GHB1_9GAMM</name>
<accession>A0ABY7GHB1</accession>
<organism evidence="2 3">
    <name type="scientific">Methylomonas rapida</name>
    <dbReference type="NCBI Taxonomy" id="2963939"/>
    <lineage>
        <taxon>Bacteria</taxon>
        <taxon>Pseudomonadati</taxon>
        <taxon>Pseudomonadota</taxon>
        <taxon>Gammaproteobacteria</taxon>
        <taxon>Methylococcales</taxon>
        <taxon>Methylococcaceae</taxon>
        <taxon>Methylomonas</taxon>
    </lineage>
</organism>
<dbReference type="RefSeq" id="WP_255189617.1">
    <property type="nucleotide sequence ID" value="NZ_CP113517.1"/>
</dbReference>
<dbReference type="EMBL" id="CP113517">
    <property type="protein sequence ID" value="WAR44645.1"/>
    <property type="molecule type" value="Genomic_DNA"/>
</dbReference>
<dbReference type="SUPFAM" id="SSF52200">
    <property type="entry name" value="Toll/Interleukin receptor TIR domain"/>
    <property type="match status" value="1"/>
</dbReference>
<evidence type="ECO:0000313" key="3">
    <source>
        <dbReference type="Proteomes" id="UP001162780"/>
    </source>
</evidence>
<feature type="domain" description="TIR" evidence="1">
    <location>
        <begin position="14"/>
        <end position="104"/>
    </location>
</feature>